<evidence type="ECO:0008006" key="3">
    <source>
        <dbReference type="Google" id="ProtNLM"/>
    </source>
</evidence>
<evidence type="ECO:0000313" key="1">
    <source>
        <dbReference type="EMBL" id="SDO83798.1"/>
    </source>
</evidence>
<keyword evidence="2" id="KW-1185">Reference proteome</keyword>
<evidence type="ECO:0000313" key="2">
    <source>
        <dbReference type="Proteomes" id="UP000199073"/>
    </source>
</evidence>
<sequence>MKCPGQDMQYWNNDAIYDVECPQCGALVEFYKDDTTRKCPGCDHRFVNPKMDFGCASYCQFAEQCLGTLPEDFLGSREDLLKDKVAVEVKRYYHTDFKSIKTTTTVARFAENIARKEGANMAVVLCGAYLHGLSGEVRTTILKNVGATDELRRTLDTLLQPPASAAENLQQESAVLQDALALANYQQNSGGDTGQQVKRSLHTQTAAALFDEISGERLNN</sequence>
<accession>A0A1H0MTL9</accession>
<gene>
    <name evidence="1" type="ORF">SAMN05660330_01184</name>
</gene>
<dbReference type="Proteomes" id="UP000199073">
    <property type="component" value="Unassembled WGS sequence"/>
</dbReference>
<dbReference type="EMBL" id="FNJI01000006">
    <property type="protein sequence ID" value="SDO83798.1"/>
    <property type="molecule type" value="Genomic_DNA"/>
</dbReference>
<protein>
    <recommendedName>
        <fullName evidence="3">Phosphohydrolase</fullName>
    </recommendedName>
</protein>
<dbReference type="SUPFAM" id="SSF109604">
    <property type="entry name" value="HD-domain/PDEase-like"/>
    <property type="match status" value="1"/>
</dbReference>
<dbReference type="AlphaFoldDB" id="A0A1H0MTL9"/>
<dbReference type="OrthoDB" id="155250at2"/>
<organism evidence="1 2">
    <name type="scientific">Desulforhopalus singaporensis</name>
    <dbReference type="NCBI Taxonomy" id="91360"/>
    <lineage>
        <taxon>Bacteria</taxon>
        <taxon>Pseudomonadati</taxon>
        <taxon>Thermodesulfobacteriota</taxon>
        <taxon>Desulfobulbia</taxon>
        <taxon>Desulfobulbales</taxon>
        <taxon>Desulfocapsaceae</taxon>
        <taxon>Desulforhopalus</taxon>
    </lineage>
</organism>
<dbReference type="STRING" id="91360.SAMN05660330_01184"/>
<dbReference type="RefSeq" id="WP_092220740.1">
    <property type="nucleotide sequence ID" value="NZ_FNJI01000006.1"/>
</dbReference>
<proteinExistence type="predicted"/>
<reference evidence="1 2" key="1">
    <citation type="submission" date="2016-10" db="EMBL/GenBank/DDBJ databases">
        <authorList>
            <person name="de Groot N.N."/>
        </authorList>
    </citation>
    <scope>NUCLEOTIDE SEQUENCE [LARGE SCALE GENOMIC DNA]</scope>
    <source>
        <strain evidence="1 2">DSM 12130</strain>
    </source>
</reference>
<name>A0A1H0MTL9_9BACT</name>